<feature type="compositionally biased region" description="Polar residues" evidence="1">
    <location>
        <begin position="16"/>
        <end position="31"/>
    </location>
</feature>
<proteinExistence type="predicted"/>
<organism evidence="2 3">
    <name type="scientific">Cylindrodendrum hubeiense</name>
    <dbReference type="NCBI Taxonomy" id="595255"/>
    <lineage>
        <taxon>Eukaryota</taxon>
        <taxon>Fungi</taxon>
        <taxon>Dikarya</taxon>
        <taxon>Ascomycota</taxon>
        <taxon>Pezizomycotina</taxon>
        <taxon>Sordariomycetes</taxon>
        <taxon>Hypocreomycetidae</taxon>
        <taxon>Hypocreales</taxon>
        <taxon>Nectriaceae</taxon>
        <taxon>Cylindrodendrum</taxon>
    </lineage>
</organism>
<dbReference type="OrthoDB" id="4167490at2759"/>
<evidence type="ECO:0000313" key="3">
    <source>
        <dbReference type="Proteomes" id="UP000722485"/>
    </source>
</evidence>
<comment type="caution">
    <text evidence="2">The sequence shown here is derived from an EMBL/GenBank/DDBJ whole genome shotgun (WGS) entry which is preliminary data.</text>
</comment>
<gene>
    <name evidence="2" type="ORF">G7Z17_g8398</name>
</gene>
<dbReference type="AlphaFoldDB" id="A0A9P5LER4"/>
<feature type="region of interest" description="Disordered" evidence="1">
    <location>
        <begin position="9"/>
        <end position="32"/>
    </location>
</feature>
<evidence type="ECO:0000256" key="1">
    <source>
        <dbReference type="SAM" id="MobiDB-lite"/>
    </source>
</evidence>
<accession>A0A9P5LER4</accession>
<feature type="region of interest" description="Disordered" evidence="1">
    <location>
        <begin position="354"/>
        <end position="437"/>
    </location>
</feature>
<sequence>MTLTPIRIRGKRKTKASISNPPSTLSDNLNPLPTARAKKMKRSISTVIAERSSRYRASLDAMPTEILEKILLFSANLSLPRSAPHIGAKLSGRATLLRLFIWTFHDTWNQWFGIPVRGDVFFGPEIKNPELKVCDGDPVLQSAVLELPWVDIDFILQAQQTWVDNYAKDRWYQHSIDWDRDDDGLPTHHHDDNHDFDGGFHHFDARRCFEADYQKALSWQPFEAGIEPWGFRDVHPLTRVPANLITGPWDDEKQRRLLWFTRGGALNFGGEGHAPSPPWEIRIEFLRNAVIDTPEPNVLVCNCLVRAWVYWGLPADTVRQELRKIRQRIEWGGDTPAGRTILREVGTTLSSFLTFPSSGDPGDKSEATQSAIAGKRHNTGTTCDGKRQKQKPCVCPTYSTHPAPSYSHEAQLDPTRYLQSDKRNAQKKPEPSQAKIV</sequence>
<keyword evidence="3" id="KW-1185">Reference proteome</keyword>
<protein>
    <submittedName>
        <fullName evidence="2">Uncharacterized protein</fullName>
    </submittedName>
</protein>
<evidence type="ECO:0000313" key="2">
    <source>
        <dbReference type="EMBL" id="KAF7546505.1"/>
    </source>
</evidence>
<reference evidence="2" key="1">
    <citation type="submission" date="2020-03" db="EMBL/GenBank/DDBJ databases">
        <title>Draft Genome Sequence of Cylindrodendrum hubeiense.</title>
        <authorList>
            <person name="Buettner E."/>
            <person name="Kellner H."/>
        </authorList>
    </citation>
    <scope>NUCLEOTIDE SEQUENCE</scope>
    <source>
        <strain evidence="2">IHI 201604</strain>
    </source>
</reference>
<dbReference type="Proteomes" id="UP000722485">
    <property type="component" value="Unassembled WGS sequence"/>
</dbReference>
<name>A0A9P5LER4_9HYPO</name>
<dbReference type="EMBL" id="JAANBB010000211">
    <property type="protein sequence ID" value="KAF7546505.1"/>
    <property type="molecule type" value="Genomic_DNA"/>
</dbReference>
<feature type="compositionally biased region" description="Basic and acidic residues" evidence="1">
    <location>
        <begin position="419"/>
        <end position="430"/>
    </location>
</feature>